<evidence type="ECO:0000313" key="11">
    <source>
        <dbReference type="EMBL" id="VEU21488.1"/>
    </source>
</evidence>
<keyword evidence="2 6" id="KW-0728">SH3 domain</keyword>
<feature type="domain" description="F-BAR" evidence="10">
    <location>
        <begin position="5"/>
        <end position="262"/>
    </location>
</feature>
<evidence type="ECO:0000259" key="9">
    <source>
        <dbReference type="PROSITE" id="PS50002"/>
    </source>
</evidence>
<feature type="domain" description="SH3" evidence="9">
    <location>
        <begin position="565"/>
        <end position="624"/>
    </location>
</feature>
<dbReference type="GO" id="GO:0120104">
    <property type="term" value="C:mitotic actomyosin contractile ring, proximal layer"/>
    <property type="evidence" value="ECO:0007669"/>
    <property type="project" value="TreeGrafter"/>
</dbReference>
<dbReference type="PRINTS" id="PR00452">
    <property type="entry name" value="SH3DOMAIN"/>
</dbReference>
<keyword evidence="12" id="KW-1185">Reference proteome</keyword>
<protein>
    <submittedName>
        <fullName evidence="11">DEKNAAC102481</fullName>
    </submittedName>
</protein>
<dbReference type="GO" id="GO:0005543">
    <property type="term" value="F:phospholipid binding"/>
    <property type="evidence" value="ECO:0007669"/>
    <property type="project" value="TreeGrafter"/>
</dbReference>
<keyword evidence="3" id="KW-0963">Cytoplasm</keyword>
<dbReference type="SMART" id="SM00326">
    <property type="entry name" value="SH3"/>
    <property type="match status" value="1"/>
</dbReference>
<dbReference type="SMART" id="SM00055">
    <property type="entry name" value="FCH"/>
    <property type="match status" value="1"/>
</dbReference>
<dbReference type="Pfam" id="PF00611">
    <property type="entry name" value="FCH"/>
    <property type="match status" value="1"/>
</dbReference>
<dbReference type="PANTHER" id="PTHR23065">
    <property type="entry name" value="PROLINE-SERINE-THREONINE PHOSPHATASE INTERACTING PROTEIN 1"/>
    <property type="match status" value="1"/>
</dbReference>
<dbReference type="InParanoid" id="A0A448YKU7"/>
<accession>A0A448YKU7</accession>
<dbReference type="SUPFAM" id="SSF103657">
    <property type="entry name" value="BAR/IMD domain-like"/>
    <property type="match status" value="1"/>
</dbReference>
<dbReference type="InterPro" id="IPR036028">
    <property type="entry name" value="SH3-like_dom_sf"/>
</dbReference>
<dbReference type="InterPro" id="IPR001060">
    <property type="entry name" value="FCH_dom"/>
</dbReference>
<dbReference type="GO" id="GO:0009898">
    <property type="term" value="C:cytoplasmic side of plasma membrane"/>
    <property type="evidence" value="ECO:0007669"/>
    <property type="project" value="TreeGrafter"/>
</dbReference>
<dbReference type="PANTHER" id="PTHR23065:SF7">
    <property type="entry name" value="NOSTRIN, ISOFORM H"/>
    <property type="match status" value="1"/>
</dbReference>
<evidence type="ECO:0000256" key="8">
    <source>
        <dbReference type="SAM" id="MobiDB-lite"/>
    </source>
</evidence>
<evidence type="ECO:0000256" key="1">
    <source>
        <dbReference type="ARBA" id="ARBA00004245"/>
    </source>
</evidence>
<sequence>MIAATSYARNFWSSDTDASVSVLVDHFRDGTKTVESLLQFYKERLSIEEEYTKRLNNLTKKSNFSAFEHESSTLRQSLSSLIEETRKLSESHSSEAQKLSESVYKPLGVFLNNLKKSNKPWESTIIEFIKYKDSYKSKVKQEEKKYEAYWNKLNGYKTQQIMLDDTEAARLQKKIDKCVSMMIEQREKYYKMVNQYNRIQESFKEEWCRYCQNSQLLEEERIKYIRRNAWEYANAISSACIGDDQTAENIRLCLEKCLYQKDIEEFISMNGTGDKVSPPMQFVDFAKGETRASDDDQDIEPISVDVDVLLKSKGEEEHRQSISKQAVNKKAPPKPTEQQQTAFDLIDRSSKTFEELELQAEKKATAKSQEDLSEPSTYKVMSDYSGTTGNTSVASGSAISTAENKAEKLESSVYSNPLLKSQSSAGSVGFGFSLSRRMKNIESNDVLRNSADPLKAYLNDLSLGGNGDMSKFRESMNGAEESQASDNRKAVKVKHMERAKSMGAFLGESLDDVEEGQVTSARKQSNSITQKRRTSSMRRAKSQENLSSKFISSDDLPSRSSEGFSVIKYCRAQFNYESEIEQELSFRKRDILLILHQQPDGWWFAENINTGDSGLAPSNYLADL</sequence>
<dbReference type="SUPFAM" id="SSF50044">
    <property type="entry name" value="SH3-domain"/>
    <property type="match status" value="1"/>
</dbReference>
<feature type="region of interest" description="Disordered" evidence="8">
    <location>
        <begin position="315"/>
        <end position="343"/>
    </location>
</feature>
<dbReference type="InterPro" id="IPR027267">
    <property type="entry name" value="AH/BAR_dom_sf"/>
</dbReference>
<dbReference type="GO" id="GO:0030036">
    <property type="term" value="P:actin cytoskeleton organization"/>
    <property type="evidence" value="ECO:0007669"/>
    <property type="project" value="UniProtKB-ARBA"/>
</dbReference>
<evidence type="ECO:0000256" key="3">
    <source>
        <dbReference type="ARBA" id="ARBA00022490"/>
    </source>
</evidence>
<dbReference type="Gene3D" id="2.30.30.40">
    <property type="entry name" value="SH3 Domains"/>
    <property type="match status" value="1"/>
</dbReference>
<dbReference type="STRING" id="13370.A0A448YKU7"/>
<dbReference type="InterPro" id="IPR001452">
    <property type="entry name" value="SH3_domain"/>
</dbReference>
<dbReference type="Proteomes" id="UP000290900">
    <property type="component" value="Unassembled WGS sequence"/>
</dbReference>
<keyword evidence="5" id="KW-0206">Cytoskeleton</keyword>
<dbReference type="PROSITE" id="PS51741">
    <property type="entry name" value="F_BAR"/>
    <property type="match status" value="1"/>
</dbReference>
<evidence type="ECO:0000256" key="4">
    <source>
        <dbReference type="ARBA" id="ARBA00022553"/>
    </source>
</evidence>
<feature type="region of interest" description="Disordered" evidence="8">
    <location>
        <begin position="516"/>
        <end position="559"/>
    </location>
</feature>
<reference evidence="11 12" key="1">
    <citation type="submission" date="2018-12" db="EMBL/GenBank/DDBJ databases">
        <authorList>
            <person name="Tiukova I."/>
            <person name="Dainat J."/>
        </authorList>
    </citation>
    <scope>NUCLEOTIDE SEQUENCE [LARGE SCALE GENOMIC DNA]</scope>
</reference>
<feature type="compositionally biased region" description="Polar residues" evidence="8">
    <location>
        <begin position="517"/>
        <end position="529"/>
    </location>
</feature>
<dbReference type="Gene3D" id="1.20.1270.60">
    <property type="entry name" value="Arfaptin homology (AH) domain/BAR domain"/>
    <property type="match status" value="1"/>
</dbReference>
<keyword evidence="7" id="KW-0175">Coiled coil</keyword>
<dbReference type="OrthoDB" id="27823at2759"/>
<comment type="subcellular location">
    <subcellularLocation>
        <location evidence="1">Cytoplasm</location>
        <location evidence="1">Cytoskeleton</location>
    </subcellularLocation>
</comment>
<evidence type="ECO:0000313" key="12">
    <source>
        <dbReference type="Proteomes" id="UP000290900"/>
    </source>
</evidence>
<dbReference type="PROSITE" id="PS50002">
    <property type="entry name" value="SH3"/>
    <property type="match status" value="1"/>
</dbReference>
<proteinExistence type="predicted"/>
<evidence type="ECO:0000256" key="6">
    <source>
        <dbReference type="PROSITE-ProRule" id="PRU00192"/>
    </source>
</evidence>
<name>A0A448YKU7_BRENA</name>
<evidence type="ECO:0000256" key="5">
    <source>
        <dbReference type="ARBA" id="ARBA00023212"/>
    </source>
</evidence>
<feature type="compositionally biased region" description="Basic residues" evidence="8">
    <location>
        <begin position="530"/>
        <end position="540"/>
    </location>
</feature>
<dbReference type="EMBL" id="CAACVR010000012">
    <property type="protein sequence ID" value="VEU21488.1"/>
    <property type="molecule type" value="Genomic_DNA"/>
</dbReference>
<dbReference type="Pfam" id="PF00018">
    <property type="entry name" value="SH3_1"/>
    <property type="match status" value="1"/>
</dbReference>
<keyword evidence="4" id="KW-0597">Phosphoprotein</keyword>
<evidence type="ECO:0000259" key="10">
    <source>
        <dbReference type="PROSITE" id="PS51741"/>
    </source>
</evidence>
<gene>
    <name evidence="11" type="ORF">BRENAR_LOCUS2221</name>
</gene>
<evidence type="ECO:0000256" key="7">
    <source>
        <dbReference type="PROSITE-ProRule" id="PRU01077"/>
    </source>
</evidence>
<dbReference type="CDD" id="cd00174">
    <property type="entry name" value="SH3"/>
    <property type="match status" value="1"/>
</dbReference>
<organism evidence="11 12">
    <name type="scientific">Brettanomyces naardenensis</name>
    <name type="common">Yeast</name>
    <dbReference type="NCBI Taxonomy" id="13370"/>
    <lineage>
        <taxon>Eukaryota</taxon>
        <taxon>Fungi</taxon>
        <taxon>Dikarya</taxon>
        <taxon>Ascomycota</taxon>
        <taxon>Saccharomycotina</taxon>
        <taxon>Pichiomycetes</taxon>
        <taxon>Pichiales</taxon>
        <taxon>Pichiaceae</taxon>
        <taxon>Brettanomyces</taxon>
    </lineage>
</organism>
<dbReference type="AlphaFoldDB" id="A0A448YKU7"/>
<dbReference type="InterPro" id="IPR031160">
    <property type="entry name" value="F_BAR_dom"/>
</dbReference>
<evidence type="ECO:0000256" key="2">
    <source>
        <dbReference type="ARBA" id="ARBA00022443"/>
    </source>
</evidence>